<keyword evidence="3" id="KW-0479">Metal-binding</keyword>
<keyword evidence="7" id="KW-0175">Coiled coil</keyword>
<dbReference type="SUPFAM" id="SSF52540">
    <property type="entry name" value="P-loop containing nucleoside triphosphate hydrolases"/>
    <property type="match status" value="1"/>
</dbReference>
<feature type="domain" description="Hflx-type G" evidence="8">
    <location>
        <begin position="198"/>
        <end position="365"/>
    </location>
</feature>
<dbReference type="PRINTS" id="PR00326">
    <property type="entry name" value="GTP1OBG"/>
</dbReference>
<feature type="coiled-coil region" evidence="7">
    <location>
        <begin position="164"/>
        <end position="191"/>
    </location>
</feature>
<comment type="caution">
    <text evidence="9">The sequence shown here is derived from an EMBL/GenBank/DDBJ whole genome shotgun (WGS) entry which is preliminary data.</text>
</comment>
<evidence type="ECO:0000256" key="5">
    <source>
        <dbReference type="ARBA" id="ARBA00022842"/>
    </source>
</evidence>
<dbReference type="Gene3D" id="3.40.50.300">
    <property type="entry name" value="P-loop containing nucleotide triphosphate hydrolases"/>
    <property type="match status" value="1"/>
</dbReference>
<name>A0A1J5ST28_9ZZZZ</name>
<keyword evidence="4" id="KW-0547">Nucleotide-binding</keyword>
<dbReference type="Gene3D" id="6.10.250.2860">
    <property type="match status" value="1"/>
</dbReference>
<dbReference type="GO" id="GO:0046872">
    <property type="term" value="F:metal ion binding"/>
    <property type="evidence" value="ECO:0007669"/>
    <property type="project" value="UniProtKB-KW"/>
</dbReference>
<proteinExistence type="inferred from homology"/>
<reference evidence="9" key="1">
    <citation type="submission" date="2016-10" db="EMBL/GenBank/DDBJ databases">
        <title>Sequence of Gallionella enrichment culture.</title>
        <authorList>
            <person name="Poehlein A."/>
            <person name="Muehling M."/>
            <person name="Daniel R."/>
        </authorList>
    </citation>
    <scope>NUCLEOTIDE SEQUENCE</scope>
</reference>
<dbReference type="GO" id="GO:0005525">
    <property type="term" value="F:GTP binding"/>
    <property type="evidence" value="ECO:0007669"/>
    <property type="project" value="UniProtKB-KW"/>
</dbReference>
<dbReference type="InterPro" id="IPR027417">
    <property type="entry name" value="P-loop_NTPase"/>
</dbReference>
<dbReference type="PROSITE" id="PS51705">
    <property type="entry name" value="G_HFLX"/>
    <property type="match status" value="1"/>
</dbReference>
<dbReference type="PANTHER" id="PTHR10229">
    <property type="entry name" value="GTP-BINDING PROTEIN HFLX"/>
    <property type="match status" value="1"/>
</dbReference>
<dbReference type="InterPro" id="IPR005225">
    <property type="entry name" value="Small_GTP-bd"/>
</dbReference>
<dbReference type="HAMAP" id="MF_00900">
    <property type="entry name" value="GTPase_HflX"/>
    <property type="match status" value="1"/>
</dbReference>
<evidence type="ECO:0000256" key="1">
    <source>
        <dbReference type="ARBA" id="ARBA00004496"/>
    </source>
</evidence>
<dbReference type="Gene3D" id="3.40.50.11060">
    <property type="entry name" value="GTPase HflX, N-terminal domain"/>
    <property type="match status" value="1"/>
</dbReference>
<keyword evidence="2" id="KW-0963">Cytoplasm</keyword>
<dbReference type="Pfam" id="PF13167">
    <property type="entry name" value="GTP-bdg_N"/>
    <property type="match status" value="1"/>
</dbReference>
<organism evidence="9">
    <name type="scientific">mine drainage metagenome</name>
    <dbReference type="NCBI Taxonomy" id="410659"/>
    <lineage>
        <taxon>unclassified sequences</taxon>
        <taxon>metagenomes</taxon>
        <taxon>ecological metagenomes</taxon>
    </lineage>
</organism>
<dbReference type="InterPro" id="IPR030394">
    <property type="entry name" value="G_HFLX_dom"/>
</dbReference>
<evidence type="ECO:0000259" key="8">
    <source>
        <dbReference type="PROSITE" id="PS51705"/>
    </source>
</evidence>
<dbReference type="GO" id="GO:0005737">
    <property type="term" value="C:cytoplasm"/>
    <property type="evidence" value="ECO:0007669"/>
    <property type="project" value="UniProtKB-SubCell"/>
</dbReference>
<evidence type="ECO:0000256" key="6">
    <source>
        <dbReference type="ARBA" id="ARBA00023134"/>
    </source>
</evidence>
<accession>A0A1J5ST28</accession>
<keyword evidence="6" id="KW-0342">GTP-binding</keyword>
<dbReference type="GO" id="GO:0043022">
    <property type="term" value="F:ribosome binding"/>
    <property type="evidence" value="ECO:0007669"/>
    <property type="project" value="TreeGrafter"/>
</dbReference>
<dbReference type="NCBIfam" id="TIGR00231">
    <property type="entry name" value="small_GTP"/>
    <property type="match status" value="1"/>
</dbReference>
<dbReference type="PANTHER" id="PTHR10229:SF0">
    <property type="entry name" value="GTP-BINDING PROTEIN 6-RELATED"/>
    <property type="match status" value="1"/>
</dbReference>
<dbReference type="FunFam" id="3.40.50.300:FF:000173">
    <property type="entry name" value="GTPase HflX"/>
    <property type="match status" value="1"/>
</dbReference>
<dbReference type="InterPro" id="IPR025121">
    <property type="entry name" value="GTPase_HflX_N"/>
</dbReference>
<gene>
    <name evidence="9" type="primary">hflX_1</name>
    <name evidence="9" type="ORF">GALL_73250</name>
</gene>
<dbReference type="FunFam" id="3.40.50.11060:FF:000001">
    <property type="entry name" value="GTPase HflX"/>
    <property type="match status" value="1"/>
</dbReference>
<dbReference type="EMBL" id="MLJW01000021">
    <property type="protein sequence ID" value="OIR11147.1"/>
    <property type="molecule type" value="Genomic_DNA"/>
</dbReference>
<dbReference type="AlphaFoldDB" id="A0A1J5ST28"/>
<dbReference type="CDD" id="cd01878">
    <property type="entry name" value="HflX"/>
    <property type="match status" value="1"/>
</dbReference>
<comment type="subcellular location">
    <subcellularLocation>
        <location evidence="1">Cytoplasm</location>
    </subcellularLocation>
</comment>
<dbReference type="InterPro" id="IPR042108">
    <property type="entry name" value="GTPase_HflX_N_sf"/>
</dbReference>
<dbReference type="InterPro" id="IPR006073">
    <property type="entry name" value="GTP-bd"/>
</dbReference>
<protein>
    <submittedName>
        <fullName evidence="9">GTPase HflX</fullName>
    </submittedName>
</protein>
<dbReference type="Pfam" id="PF16360">
    <property type="entry name" value="GTP-bdg_M"/>
    <property type="match status" value="1"/>
</dbReference>
<sequence>MSESTTTANTAVLVSLDFGAPDYAESLEELRLLAESAGVRTLALVEGKRQRPDPSTYAGSGKVEEIAALVEELEAPLVIFNHDLSPAQMRNLTAKIQTRVIDRTMLILDIFALRAQSHEGKVQVELAQLKYLSTRLVGMNMDMGQQKFAVGARGPGETQLELDRRKLDRRVHLLNERLKQLKRHREVQRKARNRADVMSVSIVGYTNAGKSTLFNRLTNANVYVANQLFATLDTTARRIFLEGDSPRQVVLSDTVGFIRHLPHGLVAAFRSTLEETAQADLLLHVVDVNSPERHDQMAEVNKVLAEIGAQHIPQIVIYNKIDQQGLEAGVKRNEYGKIASIHLSARTGAGLADLRAALAEVRDTPVAEAKVEEWHPLNDN</sequence>
<dbReference type="InterPro" id="IPR032305">
    <property type="entry name" value="GTP-bd_M"/>
</dbReference>
<dbReference type="Pfam" id="PF01926">
    <property type="entry name" value="MMR_HSR1"/>
    <property type="match status" value="1"/>
</dbReference>
<dbReference type="NCBIfam" id="TIGR03156">
    <property type="entry name" value="GTP_HflX"/>
    <property type="match status" value="1"/>
</dbReference>
<dbReference type="InterPro" id="IPR016496">
    <property type="entry name" value="GTPase_HflX"/>
</dbReference>
<evidence type="ECO:0000313" key="9">
    <source>
        <dbReference type="EMBL" id="OIR11147.1"/>
    </source>
</evidence>
<dbReference type="PIRSF" id="PIRSF006809">
    <property type="entry name" value="GTP-binding_hflX_prd"/>
    <property type="match status" value="1"/>
</dbReference>
<keyword evidence="5" id="KW-0460">Magnesium</keyword>
<evidence type="ECO:0000256" key="2">
    <source>
        <dbReference type="ARBA" id="ARBA00022490"/>
    </source>
</evidence>
<evidence type="ECO:0000256" key="4">
    <source>
        <dbReference type="ARBA" id="ARBA00022741"/>
    </source>
</evidence>
<evidence type="ECO:0000256" key="3">
    <source>
        <dbReference type="ARBA" id="ARBA00022723"/>
    </source>
</evidence>
<evidence type="ECO:0000256" key="7">
    <source>
        <dbReference type="SAM" id="Coils"/>
    </source>
</evidence>